<evidence type="ECO:0000313" key="13">
    <source>
        <dbReference type="EMBL" id="KAK2195144.1"/>
    </source>
</evidence>
<evidence type="ECO:0000313" key="14">
    <source>
        <dbReference type="Proteomes" id="UP001214638"/>
    </source>
</evidence>
<evidence type="ECO:0000256" key="4">
    <source>
        <dbReference type="ARBA" id="ARBA00022749"/>
    </source>
</evidence>
<dbReference type="GO" id="GO:0003938">
    <property type="term" value="F:IMP dehydrogenase activity"/>
    <property type="evidence" value="ECO:0007669"/>
    <property type="project" value="UniProtKB-EC"/>
</dbReference>
<dbReference type="InterPro" id="IPR000644">
    <property type="entry name" value="CBS_dom"/>
</dbReference>
<dbReference type="SMART" id="SM01240">
    <property type="entry name" value="IMPDH"/>
    <property type="match status" value="1"/>
</dbReference>
<accession>A0AAD9UMQ0</accession>
<evidence type="ECO:0000256" key="1">
    <source>
        <dbReference type="ARBA" id="ARBA00001958"/>
    </source>
</evidence>
<evidence type="ECO:0000256" key="3">
    <source>
        <dbReference type="ARBA" id="ARBA00022723"/>
    </source>
</evidence>
<dbReference type="RefSeq" id="XP_067801987.1">
    <property type="nucleotide sequence ID" value="XM_067948456.1"/>
</dbReference>
<proteinExistence type="inferred from homology"/>
<evidence type="ECO:0000259" key="12">
    <source>
        <dbReference type="PROSITE" id="PS51371"/>
    </source>
</evidence>
<evidence type="ECO:0000256" key="7">
    <source>
        <dbReference type="ARBA" id="ARBA00023002"/>
    </source>
</evidence>
<sequence length="321" mass="34508">MDTVTEYKTATAMALAGGIGIIHNNLTTADAVREVLSVKRYENGFITNPYCLKPQDTVKDWLKCSEHYGIRSFPVTENGKCGSKLLGIVTKGDICFITNETVSIAEVMTPDPLVGHYPLDLSEANDILFKSKRGVLPIVNENGELVSLISRKDIHKNRDFPNSSKDINKQLLVGAAISTKPNSLEKAAKLIEAKVDVLVVDSSQGNSIYQVDTIKRLKSAYPELQIIGGNIVTASQAKNLADAGADALKVGMGSGSICTTQVHFIKIVCILQNVCGVGRPQAAAVYHVAKYARECHPGLPVIADGGIRHSGDIVKVSIPRV</sequence>
<dbReference type="PANTHER" id="PTHR11911:SF111">
    <property type="entry name" value="INOSINE-5'-MONOPHOSPHATE DEHYDROGENASE"/>
    <property type="match status" value="1"/>
</dbReference>
<dbReference type="SUPFAM" id="SSF51412">
    <property type="entry name" value="Inosine monophosphate dehydrogenase (IMPDH)"/>
    <property type="match status" value="1"/>
</dbReference>
<evidence type="ECO:0000256" key="6">
    <source>
        <dbReference type="ARBA" id="ARBA00022958"/>
    </source>
</evidence>
<dbReference type="Pfam" id="PF00571">
    <property type="entry name" value="CBS"/>
    <property type="match status" value="2"/>
</dbReference>
<dbReference type="PROSITE" id="PS51371">
    <property type="entry name" value="CBS"/>
    <property type="match status" value="2"/>
</dbReference>
<dbReference type="InterPro" id="IPR046342">
    <property type="entry name" value="CBS_dom_sf"/>
</dbReference>
<protein>
    <submittedName>
        <fullName evidence="13">Bifunctional IMP dehydrogenase - GMP reductase</fullName>
    </submittedName>
</protein>
<comment type="catalytic activity">
    <reaction evidence="10">
        <text>IMP + NAD(+) + H2O = XMP + NADH + H(+)</text>
        <dbReference type="Rhea" id="RHEA:11708"/>
        <dbReference type="ChEBI" id="CHEBI:15377"/>
        <dbReference type="ChEBI" id="CHEBI:15378"/>
        <dbReference type="ChEBI" id="CHEBI:57464"/>
        <dbReference type="ChEBI" id="CHEBI:57540"/>
        <dbReference type="ChEBI" id="CHEBI:57945"/>
        <dbReference type="ChEBI" id="CHEBI:58053"/>
        <dbReference type="EC" id="1.1.1.205"/>
    </reaction>
</comment>
<dbReference type="PROSITE" id="PS00487">
    <property type="entry name" value="IMP_DH_GMP_RED"/>
    <property type="match status" value="1"/>
</dbReference>
<keyword evidence="6" id="KW-0630">Potassium</keyword>
<comment type="similarity">
    <text evidence="2">Belongs to the IMPDH/GMPR family.</text>
</comment>
<keyword evidence="4" id="KW-0332">GMP biosynthesis</keyword>
<dbReference type="EMBL" id="JALLKP010000005">
    <property type="protein sequence ID" value="KAK2195144.1"/>
    <property type="molecule type" value="Genomic_DNA"/>
</dbReference>
<dbReference type="InterPro" id="IPR015875">
    <property type="entry name" value="IMP_DH/GMP_Rdtase_CS"/>
</dbReference>
<dbReference type="SMART" id="SM00116">
    <property type="entry name" value="CBS"/>
    <property type="match status" value="2"/>
</dbReference>
<dbReference type="CDD" id="cd04601">
    <property type="entry name" value="CBS_pair_IMPDH"/>
    <property type="match status" value="1"/>
</dbReference>
<dbReference type="KEGG" id="bdw:94337743"/>
<dbReference type="PANTHER" id="PTHR11911">
    <property type="entry name" value="INOSINE-5-MONOPHOSPHATE DEHYDROGENASE RELATED"/>
    <property type="match status" value="1"/>
</dbReference>
<feature type="domain" description="CBS" evidence="12">
    <location>
        <begin position="108"/>
        <end position="164"/>
    </location>
</feature>
<dbReference type="AlphaFoldDB" id="A0AAD9UMQ0"/>
<dbReference type="GO" id="GO:0005737">
    <property type="term" value="C:cytoplasm"/>
    <property type="evidence" value="ECO:0007669"/>
    <property type="project" value="TreeGrafter"/>
</dbReference>
<dbReference type="Gene3D" id="3.20.20.70">
    <property type="entry name" value="Aldolase class I"/>
    <property type="match status" value="1"/>
</dbReference>
<keyword evidence="14" id="KW-1185">Reference proteome</keyword>
<dbReference type="Proteomes" id="UP001214638">
    <property type="component" value="Unassembled WGS sequence"/>
</dbReference>
<evidence type="ECO:0000256" key="8">
    <source>
        <dbReference type="ARBA" id="ARBA00023027"/>
    </source>
</evidence>
<dbReference type="SUPFAM" id="SSF54631">
    <property type="entry name" value="CBS-domain pair"/>
    <property type="match status" value="1"/>
</dbReference>
<evidence type="ECO:0000256" key="9">
    <source>
        <dbReference type="ARBA" id="ARBA00023122"/>
    </source>
</evidence>
<evidence type="ECO:0000256" key="2">
    <source>
        <dbReference type="ARBA" id="ARBA00005502"/>
    </source>
</evidence>
<dbReference type="GeneID" id="94337743"/>
<keyword evidence="3" id="KW-0479">Metal-binding</keyword>
<comment type="cofactor">
    <cofactor evidence="1">
        <name>K(+)</name>
        <dbReference type="ChEBI" id="CHEBI:29103"/>
    </cofactor>
</comment>
<organism evidence="13 14">
    <name type="scientific">Babesia duncani</name>
    <dbReference type="NCBI Taxonomy" id="323732"/>
    <lineage>
        <taxon>Eukaryota</taxon>
        <taxon>Sar</taxon>
        <taxon>Alveolata</taxon>
        <taxon>Apicomplexa</taxon>
        <taxon>Aconoidasida</taxon>
        <taxon>Piroplasmida</taxon>
        <taxon>Babesiidae</taxon>
        <taxon>Babesia</taxon>
    </lineage>
</organism>
<dbReference type="FunFam" id="3.20.20.70:FF:000424">
    <property type="entry name" value="Inosine-5'-monophosphate dehydrogenase 2"/>
    <property type="match status" value="1"/>
</dbReference>
<dbReference type="GO" id="GO:0006183">
    <property type="term" value="P:GTP biosynthetic process"/>
    <property type="evidence" value="ECO:0007669"/>
    <property type="project" value="TreeGrafter"/>
</dbReference>
<reference evidence="13" key="1">
    <citation type="journal article" date="2023" name="Nat. Microbiol.">
        <title>Babesia duncani multi-omics identifies virulence factors and drug targets.</title>
        <authorList>
            <person name="Singh P."/>
            <person name="Lonardi S."/>
            <person name="Liang Q."/>
            <person name="Vydyam P."/>
            <person name="Khabirova E."/>
            <person name="Fang T."/>
            <person name="Gihaz S."/>
            <person name="Thekkiniath J."/>
            <person name="Munshi M."/>
            <person name="Abel S."/>
            <person name="Ciampossin L."/>
            <person name="Batugedara G."/>
            <person name="Gupta M."/>
            <person name="Lu X.M."/>
            <person name="Lenz T."/>
            <person name="Chakravarty S."/>
            <person name="Cornillot E."/>
            <person name="Hu Y."/>
            <person name="Ma W."/>
            <person name="Gonzalez L.M."/>
            <person name="Sanchez S."/>
            <person name="Estrada K."/>
            <person name="Sanchez-Flores A."/>
            <person name="Montero E."/>
            <person name="Harb O.S."/>
            <person name="Le Roch K.G."/>
            <person name="Mamoun C.B."/>
        </authorList>
    </citation>
    <scope>NUCLEOTIDE SEQUENCE</scope>
    <source>
        <strain evidence="13">WA1</strain>
    </source>
</reference>
<keyword evidence="7" id="KW-0560">Oxidoreductase</keyword>
<dbReference type="InterPro" id="IPR005990">
    <property type="entry name" value="IMP_DH"/>
</dbReference>
<keyword evidence="8" id="KW-0520">NAD</keyword>
<evidence type="ECO:0000256" key="11">
    <source>
        <dbReference type="PROSITE-ProRule" id="PRU00703"/>
    </source>
</evidence>
<dbReference type="InterPro" id="IPR013785">
    <property type="entry name" value="Aldolase_TIM"/>
</dbReference>
<dbReference type="Pfam" id="PF00478">
    <property type="entry name" value="IMPDH"/>
    <property type="match status" value="1"/>
</dbReference>
<evidence type="ECO:0000256" key="10">
    <source>
        <dbReference type="ARBA" id="ARBA00048028"/>
    </source>
</evidence>
<gene>
    <name evidence="13" type="ORF">BdWA1_003446</name>
</gene>
<keyword evidence="9 11" id="KW-0129">CBS domain</keyword>
<feature type="domain" description="CBS" evidence="12">
    <location>
        <begin position="45"/>
        <end position="106"/>
    </location>
</feature>
<keyword evidence="5" id="KW-0658">Purine biosynthesis</keyword>
<dbReference type="GO" id="GO:0046872">
    <property type="term" value="F:metal ion binding"/>
    <property type="evidence" value="ECO:0007669"/>
    <property type="project" value="UniProtKB-KW"/>
</dbReference>
<dbReference type="GO" id="GO:0006177">
    <property type="term" value="P:GMP biosynthetic process"/>
    <property type="evidence" value="ECO:0007669"/>
    <property type="project" value="UniProtKB-KW"/>
</dbReference>
<dbReference type="InterPro" id="IPR001093">
    <property type="entry name" value="IMP_DH_GMPRt"/>
</dbReference>
<comment type="caution">
    <text evidence="13">The sequence shown here is derived from an EMBL/GenBank/DDBJ whole genome shotgun (WGS) entry which is preliminary data.</text>
</comment>
<evidence type="ECO:0000256" key="5">
    <source>
        <dbReference type="ARBA" id="ARBA00022755"/>
    </source>
</evidence>
<name>A0AAD9UMQ0_9APIC</name>